<organism evidence="2 3">
    <name type="scientific">Chaetoceros tenuissimus</name>
    <dbReference type="NCBI Taxonomy" id="426638"/>
    <lineage>
        <taxon>Eukaryota</taxon>
        <taxon>Sar</taxon>
        <taxon>Stramenopiles</taxon>
        <taxon>Ochrophyta</taxon>
        <taxon>Bacillariophyta</taxon>
        <taxon>Coscinodiscophyceae</taxon>
        <taxon>Chaetocerotophycidae</taxon>
        <taxon>Chaetocerotales</taxon>
        <taxon>Chaetocerotaceae</taxon>
        <taxon>Chaetoceros</taxon>
    </lineage>
</organism>
<evidence type="ECO:0000256" key="1">
    <source>
        <dbReference type="SAM" id="MobiDB-lite"/>
    </source>
</evidence>
<evidence type="ECO:0000313" key="2">
    <source>
        <dbReference type="EMBL" id="GFH49929.1"/>
    </source>
</evidence>
<dbReference type="EMBL" id="BLLK01000038">
    <property type="protein sequence ID" value="GFH49929.1"/>
    <property type="molecule type" value="Genomic_DNA"/>
</dbReference>
<proteinExistence type="predicted"/>
<accession>A0AAD3CQF3</accession>
<comment type="caution">
    <text evidence="2">The sequence shown here is derived from an EMBL/GenBank/DDBJ whole genome shotgun (WGS) entry which is preliminary data.</text>
</comment>
<gene>
    <name evidence="2" type="ORF">CTEN210_06405</name>
</gene>
<name>A0AAD3CQF3_9STRA</name>
<feature type="compositionally biased region" description="Basic and acidic residues" evidence="1">
    <location>
        <begin position="1"/>
        <end position="15"/>
    </location>
</feature>
<keyword evidence="3" id="KW-1185">Reference proteome</keyword>
<evidence type="ECO:0000313" key="3">
    <source>
        <dbReference type="Proteomes" id="UP001054902"/>
    </source>
</evidence>
<sequence length="406" mass="44975">MASLERENMIPKSDLEESQQPEHSVEKALANIGDALQNAETLLDDLEKDKMLGNAIRRFASDLADSVSNVAKDLDHGDNLESRQKWAKAILDDAQSQLALEQQNYEYKEQKDILDSIQVESQLTAAKVMSELTEHDLINAMTVARSILLDLEDSLRSISQDDAEEIADVGIAVAKIFLWGLQDVHRQITPNMIVGDDASHDLDVEYLDEEDAKANNDTNNDKGKRKKERMRCIWPPIGPAVGSLASWGKDEALKKPILSIALAMTLWPAVLIGAFLGGPIIAADWCLQKSYEALKDKPILEAAEISAANVYQIGKFYFLVSKLFVKQSIRFGKRQIKRRGGVEQIVRDVGDWTVDRALHPIESAGMLWNSAKWTGGKVVEGVKFAKDVVISNGDAAKEKAVREGLL</sequence>
<protein>
    <submittedName>
        <fullName evidence="2">Uncharacterized protein</fullName>
    </submittedName>
</protein>
<feature type="region of interest" description="Disordered" evidence="1">
    <location>
        <begin position="1"/>
        <end position="24"/>
    </location>
</feature>
<reference evidence="2 3" key="1">
    <citation type="journal article" date="2021" name="Sci. Rep.">
        <title>The genome of the diatom Chaetoceros tenuissimus carries an ancient integrated fragment of an extant virus.</title>
        <authorList>
            <person name="Hongo Y."/>
            <person name="Kimura K."/>
            <person name="Takaki Y."/>
            <person name="Yoshida Y."/>
            <person name="Baba S."/>
            <person name="Kobayashi G."/>
            <person name="Nagasaki K."/>
            <person name="Hano T."/>
            <person name="Tomaru Y."/>
        </authorList>
    </citation>
    <scope>NUCLEOTIDE SEQUENCE [LARGE SCALE GENOMIC DNA]</scope>
    <source>
        <strain evidence="2 3">NIES-3715</strain>
    </source>
</reference>
<dbReference type="Proteomes" id="UP001054902">
    <property type="component" value="Unassembled WGS sequence"/>
</dbReference>
<dbReference type="AlphaFoldDB" id="A0AAD3CQF3"/>